<dbReference type="InterPro" id="IPR008333">
    <property type="entry name" value="Cbr1-like_FAD-bd_dom"/>
</dbReference>
<comment type="similarity">
    <text evidence="2">Belongs to the flavoprotein pyridine nucleotide cytochrome reductase family.</text>
</comment>
<feature type="domain" description="FAD-binding FR-type" evidence="7">
    <location>
        <begin position="50"/>
        <end position="161"/>
    </location>
</feature>
<comment type="cofactor">
    <cofactor evidence="1 6">
        <name>FAD</name>
        <dbReference type="ChEBI" id="CHEBI:57692"/>
    </cofactor>
</comment>
<dbReference type="Pfam" id="PF00970">
    <property type="entry name" value="FAD_binding_6"/>
    <property type="match status" value="1"/>
</dbReference>
<evidence type="ECO:0000313" key="9">
    <source>
        <dbReference type="Proteomes" id="UP001162156"/>
    </source>
</evidence>
<feature type="binding site" evidence="6">
    <location>
        <position position="110"/>
    </location>
    <ligand>
        <name>FAD</name>
        <dbReference type="ChEBI" id="CHEBI:57692"/>
    </ligand>
</feature>
<reference evidence="8" key="1">
    <citation type="journal article" date="2023" name="Insect Mol. Biol.">
        <title>Genome sequencing provides insights into the evolution of gene families encoding plant cell wall-degrading enzymes in longhorned beetles.</title>
        <authorList>
            <person name="Shin N.R."/>
            <person name="Okamura Y."/>
            <person name="Kirsch R."/>
            <person name="Pauchet Y."/>
        </authorList>
    </citation>
    <scope>NUCLEOTIDE SEQUENCE</scope>
    <source>
        <strain evidence="8">RBIC_L_NR</strain>
    </source>
</reference>
<dbReference type="Pfam" id="PF09791">
    <property type="entry name" value="Oxidored-like"/>
    <property type="match status" value="1"/>
</dbReference>
<proteinExistence type="inferred from homology"/>
<dbReference type="PROSITE" id="PS51384">
    <property type="entry name" value="FAD_FR"/>
    <property type="match status" value="1"/>
</dbReference>
<sequence length="180" mass="21512">MEPPTKPDESDCCNSGCNPCILDVYEEQLKKYKHACLNPPKTYSNCISQTSYSIFKVVNIERQSEVAFLYTFEYLRPLKGERSEDNLKLCYEPGQHFLMKAKVYSEEFTRAYTPIPRENDIKKFTTLIKLYEHGKMSNYLRRIRIGKETLWRGPYGEYEINYNQKYLFFISTRDWYRPNL</sequence>
<protein>
    <recommendedName>
        <fullName evidence="7">FAD-binding FR-type domain-containing protein</fullName>
    </recommendedName>
</protein>
<dbReference type="PANTHER" id="PTHR19370">
    <property type="entry name" value="NADH-CYTOCHROME B5 REDUCTASE"/>
    <property type="match status" value="1"/>
</dbReference>
<keyword evidence="3 6" id="KW-0285">Flavoprotein</keyword>
<evidence type="ECO:0000256" key="4">
    <source>
        <dbReference type="ARBA" id="ARBA00022827"/>
    </source>
</evidence>
<dbReference type="InterPro" id="IPR017938">
    <property type="entry name" value="Riboflavin_synthase-like_b-brl"/>
</dbReference>
<accession>A0AAV8WXI1</accession>
<keyword evidence="5" id="KW-0560">Oxidoreductase</keyword>
<evidence type="ECO:0000256" key="1">
    <source>
        <dbReference type="ARBA" id="ARBA00001974"/>
    </source>
</evidence>
<feature type="binding site" evidence="6">
    <location>
        <position position="127"/>
    </location>
    <ligand>
        <name>FAD</name>
        <dbReference type="ChEBI" id="CHEBI:57692"/>
    </ligand>
</feature>
<name>A0AAV8WXI1_9CUCU</name>
<dbReference type="SUPFAM" id="SSF63380">
    <property type="entry name" value="Riboflavin synthase domain-like"/>
    <property type="match status" value="1"/>
</dbReference>
<evidence type="ECO:0000313" key="8">
    <source>
        <dbReference type="EMBL" id="KAJ8930945.1"/>
    </source>
</evidence>
<keyword evidence="4 6" id="KW-0274">FAD</keyword>
<evidence type="ECO:0000259" key="7">
    <source>
        <dbReference type="PROSITE" id="PS51384"/>
    </source>
</evidence>
<dbReference type="InterPro" id="IPR019180">
    <property type="entry name" value="Oxidoreductase-like_N"/>
</dbReference>
<dbReference type="InterPro" id="IPR001834">
    <property type="entry name" value="CBR-like"/>
</dbReference>
<dbReference type="InterPro" id="IPR017927">
    <property type="entry name" value="FAD-bd_FR_type"/>
</dbReference>
<feature type="binding site" evidence="6">
    <location>
        <position position="137"/>
    </location>
    <ligand>
        <name>FAD</name>
        <dbReference type="ChEBI" id="CHEBI:57692"/>
    </ligand>
</feature>
<feature type="binding site" evidence="6">
    <location>
        <position position="136"/>
    </location>
    <ligand>
        <name>FAD</name>
        <dbReference type="ChEBI" id="CHEBI:57692"/>
    </ligand>
</feature>
<feature type="binding site" evidence="6">
    <location>
        <position position="112"/>
    </location>
    <ligand>
        <name>FAD</name>
        <dbReference type="ChEBI" id="CHEBI:57692"/>
    </ligand>
</feature>
<dbReference type="Proteomes" id="UP001162156">
    <property type="component" value="Unassembled WGS sequence"/>
</dbReference>
<evidence type="ECO:0000256" key="2">
    <source>
        <dbReference type="ARBA" id="ARBA00006105"/>
    </source>
</evidence>
<dbReference type="PANTHER" id="PTHR19370:SF184">
    <property type="entry name" value="NADH-CYTOCHROME B5 REDUCTASE-LIKE"/>
    <property type="match status" value="1"/>
</dbReference>
<feature type="binding site" evidence="6">
    <location>
        <position position="135"/>
    </location>
    <ligand>
        <name>FAD</name>
        <dbReference type="ChEBI" id="CHEBI:57692"/>
    </ligand>
</feature>
<dbReference type="EMBL" id="JANEYF010004511">
    <property type="protein sequence ID" value="KAJ8930945.1"/>
    <property type="molecule type" value="Genomic_DNA"/>
</dbReference>
<feature type="binding site" evidence="6">
    <location>
        <position position="129"/>
    </location>
    <ligand>
        <name>FAD</name>
        <dbReference type="ChEBI" id="CHEBI:57692"/>
    </ligand>
</feature>
<dbReference type="Gene3D" id="2.40.30.10">
    <property type="entry name" value="Translation factors"/>
    <property type="match status" value="1"/>
</dbReference>
<evidence type="ECO:0000256" key="5">
    <source>
        <dbReference type="ARBA" id="ARBA00023002"/>
    </source>
</evidence>
<keyword evidence="9" id="KW-1185">Reference proteome</keyword>
<gene>
    <name evidence="8" type="ORF">NQ314_016209</name>
</gene>
<evidence type="ECO:0000256" key="6">
    <source>
        <dbReference type="PIRSR" id="PIRSR601834-1"/>
    </source>
</evidence>
<comment type="caution">
    <text evidence="8">The sequence shown here is derived from an EMBL/GenBank/DDBJ whole genome shotgun (WGS) entry which is preliminary data.</text>
</comment>
<dbReference type="AlphaFoldDB" id="A0AAV8WXI1"/>
<dbReference type="GO" id="GO:0016491">
    <property type="term" value="F:oxidoreductase activity"/>
    <property type="evidence" value="ECO:0007669"/>
    <property type="project" value="UniProtKB-KW"/>
</dbReference>
<organism evidence="8 9">
    <name type="scientific">Rhamnusium bicolor</name>
    <dbReference type="NCBI Taxonomy" id="1586634"/>
    <lineage>
        <taxon>Eukaryota</taxon>
        <taxon>Metazoa</taxon>
        <taxon>Ecdysozoa</taxon>
        <taxon>Arthropoda</taxon>
        <taxon>Hexapoda</taxon>
        <taxon>Insecta</taxon>
        <taxon>Pterygota</taxon>
        <taxon>Neoptera</taxon>
        <taxon>Endopterygota</taxon>
        <taxon>Coleoptera</taxon>
        <taxon>Polyphaga</taxon>
        <taxon>Cucujiformia</taxon>
        <taxon>Chrysomeloidea</taxon>
        <taxon>Cerambycidae</taxon>
        <taxon>Lepturinae</taxon>
        <taxon>Rhagiini</taxon>
        <taxon>Rhamnusium</taxon>
    </lineage>
</organism>
<evidence type="ECO:0000256" key="3">
    <source>
        <dbReference type="ARBA" id="ARBA00022630"/>
    </source>
</evidence>